<dbReference type="InterPro" id="IPR025348">
    <property type="entry name" value="DUF4252"/>
</dbReference>
<dbReference type="PROSITE" id="PS51257">
    <property type="entry name" value="PROKAR_LIPOPROTEIN"/>
    <property type="match status" value="1"/>
</dbReference>
<accession>A0A5D0R9C7</accession>
<dbReference type="RefSeq" id="WP_148404079.1">
    <property type="nucleotide sequence ID" value="NZ_VSKK01000002.1"/>
</dbReference>
<comment type="caution">
    <text evidence="1">The sequence shown here is derived from an EMBL/GenBank/DDBJ whole genome shotgun (WGS) entry which is preliminary data.</text>
</comment>
<sequence>MNKAIQYIMFSLLASLVLVSCDTRESLQTYFVDHQEKADFISVDIPTSLVNLDDDTLNDEQKTAYKSVNRLNFLGYKTTENNMATYTTELAKVKAILSDVKYTELMEFSDSGNKFIIKYLGDDESADEVIVFGSSKEMGFGIVRILGNDMRPEQMATLASVMQNAKFDDTSQLKSIVDFFK</sequence>
<organism evidence="1 2">
    <name type="scientific">Bizionia myxarmorum</name>
    <dbReference type="NCBI Taxonomy" id="291186"/>
    <lineage>
        <taxon>Bacteria</taxon>
        <taxon>Pseudomonadati</taxon>
        <taxon>Bacteroidota</taxon>
        <taxon>Flavobacteriia</taxon>
        <taxon>Flavobacteriales</taxon>
        <taxon>Flavobacteriaceae</taxon>
        <taxon>Bizionia</taxon>
    </lineage>
</organism>
<dbReference type="Pfam" id="PF14060">
    <property type="entry name" value="DUF4252"/>
    <property type="match status" value="1"/>
</dbReference>
<dbReference type="AlphaFoldDB" id="A0A5D0R9C7"/>
<evidence type="ECO:0000313" key="2">
    <source>
        <dbReference type="Proteomes" id="UP000323720"/>
    </source>
</evidence>
<reference evidence="1 2" key="1">
    <citation type="submission" date="2019-08" db="EMBL/GenBank/DDBJ databases">
        <title>Genomes of Antarctic Bizionia species.</title>
        <authorList>
            <person name="Bowman J.P."/>
        </authorList>
    </citation>
    <scope>NUCLEOTIDE SEQUENCE [LARGE SCALE GENOMIC DNA]</scope>
    <source>
        <strain evidence="1 2">ADA-4</strain>
    </source>
</reference>
<gene>
    <name evidence="1" type="ORF">ES674_11015</name>
</gene>
<proteinExistence type="predicted"/>
<evidence type="ECO:0000313" key="1">
    <source>
        <dbReference type="EMBL" id="TYB77204.1"/>
    </source>
</evidence>
<dbReference type="OrthoDB" id="1143555at2"/>
<keyword evidence="2" id="KW-1185">Reference proteome</keyword>
<dbReference type="EMBL" id="VSKK01000002">
    <property type="protein sequence ID" value="TYB77204.1"/>
    <property type="molecule type" value="Genomic_DNA"/>
</dbReference>
<protein>
    <submittedName>
        <fullName evidence="1">DUF4252 domain-containing protein</fullName>
    </submittedName>
</protein>
<dbReference type="Proteomes" id="UP000323720">
    <property type="component" value="Unassembled WGS sequence"/>
</dbReference>
<name>A0A5D0R9C7_9FLAO</name>